<feature type="compositionally biased region" description="Basic and acidic residues" evidence="1">
    <location>
        <begin position="70"/>
        <end position="86"/>
    </location>
</feature>
<feature type="region of interest" description="Disordered" evidence="1">
    <location>
        <begin position="64"/>
        <end position="88"/>
    </location>
</feature>
<name>A0ABU1UVQ7_9GAMM</name>
<dbReference type="Proteomes" id="UP001253595">
    <property type="component" value="Unassembled WGS sequence"/>
</dbReference>
<evidence type="ECO:0000313" key="2">
    <source>
        <dbReference type="EMBL" id="MDR7089283.1"/>
    </source>
</evidence>
<reference evidence="2 3" key="1">
    <citation type="submission" date="2023-07" db="EMBL/GenBank/DDBJ databases">
        <title>Sorghum-associated microbial communities from plants grown in Nebraska, USA.</title>
        <authorList>
            <person name="Schachtman D."/>
        </authorList>
    </citation>
    <scope>NUCLEOTIDE SEQUENCE [LARGE SCALE GENOMIC DNA]</scope>
    <source>
        <strain evidence="2 3">BE190</strain>
    </source>
</reference>
<keyword evidence="3" id="KW-1185">Reference proteome</keyword>
<evidence type="ECO:0000256" key="1">
    <source>
        <dbReference type="SAM" id="MobiDB-lite"/>
    </source>
</evidence>
<evidence type="ECO:0000313" key="3">
    <source>
        <dbReference type="Proteomes" id="UP001253595"/>
    </source>
</evidence>
<dbReference type="EMBL" id="JAVDVX010000002">
    <property type="protein sequence ID" value="MDR7089283.1"/>
    <property type="molecule type" value="Genomic_DNA"/>
</dbReference>
<comment type="caution">
    <text evidence="2">The sequence shown here is derived from an EMBL/GenBank/DDBJ whole genome shotgun (WGS) entry which is preliminary data.</text>
</comment>
<proteinExistence type="predicted"/>
<protein>
    <recommendedName>
        <fullName evidence="4">Transposase</fullName>
    </recommendedName>
</protein>
<accession>A0ABU1UVQ7</accession>
<evidence type="ECO:0008006" key="4">
    <source>
        <dbReference type="Google" id="ProtNLM"/>
    </source>
</evidence>
<gene>
    <name evidence="2" type="ORF">J2X05_001289</name>
</gene>
<organism evidence="2 3">
    <name type="scientific">Cellvibrio fibrivorans</name>
    <dbReference type="NCBI Taxonomy" id="126350"/>
    <lineage>
        <taxon>Bacteria</taxon>
        <taxon>Pseudomonadati</taxon>
        <taxon>Pseudomonadota</taxon>
        <taxon>Gammaproteobacteria</taxon>
        <taxon>Cellvibrionales</taxon>
        <taxon>Cellvibrionaceae</taxon>
        <taxon>Cellvibrio</taxon>
    </lineage>
</organism>
<sequence length="128" mass="14718">MPRPKSVEAEMRAAFERLKLDEPKNLPKGTRVSLTNVAKEAGMLPVSLRMDRYPDLHREITAYSEIHSTSTEKGKPKKSRQSDSKRIQRLQSQNEKLLNIVNTLITLNEELVLENEMLKEGKVTRYTP</sequence>
<dbReference type="RefSeq" id="WP_050976986.1">
    <property type="nucleotide sequence ID" value="NZ_JAVDVX010000002.1"/>
</dbReference>